<comment type="caution">
    <text evidence="2">The sequence shown here is derived from an EMBL/GenBank/DDBJ whole genome shotgun (WGS) entry which is preliminary data.</text>
</comment>
<accession>A0ABR1B6Z8</accession>
<feature type="compositionally biased region" description="Polar residues" evidence="1">
    <location>
        <begin position="306"/>
        <end position="317"/>
    </location>
</feature>
<name>A0ABR1B6Z8_POLSC</name>
<feature type="region of interest" description="Disordered" evidence="1">
    <location>
        <begin position="306"/>
        <end position="332"/>
    </location>
</feature>
<evidence type="ECO:0000313" key="3">
    <source>
        <dbReference type="Proteomes" id="UP001359485"/>
    </source>
</evidence>
<evidence type="ECO:0000313" key="2">
    <source>
        <dbReference type="EMBL" id="KAK6635426.1"/>
    </source>
</evidence>
<protein>
    <submittedName>
        <fullName evidence="2">Uncharacterized protein</fullName>
    </submittedName>
</protein>
<organism evidence="2 3">
    <name type="scientific">Polyplax serrata</name>
    <name type="common">Common mouse louse</name>
    <dbReference type="NCBI Taxonomy" id="468196"/>
    <lineage>
        <taxon>Eukaryota</taxon>
        <taxon>Metazoa</taxon>
        <taxon>Ecdysozoa</taxon>
        <taxon>Arthropoda</taxon>
        <taxon>Hexapoda</taxon>
        <taxon>Insecta</taxon>
        <taxon>Pterygota</taxon>
        <taxon>Neoptera</taxon>
        <taxon>Paraneoptera</taxon>
        <taxon>Psocodea</taxon>
        <taxon>Troctomorpha</taxon>
        <taxon>Phthiraptera</taxon>
        <taxon>Anoplura</taxon>
        <taxon>Polyplacidae</taxon>
        <taxon>Polyplax</taxon>
    </lineage>
</organism>
<sequence>MASATSGSGVEPCVKPGNGGPPQTPVLTVGCRMLRSPSHESVTTDLSLFSVSSLASEAQGTGARMRLVTFKSYSEAQLSARVPSPNPPNKASSGIRRFNNVIVLAATKTKTKTKVALFLNVAVLCSTFIFENFRPPDIPEILWFEEENDLIKSCAALSSALGFQKSFSTSDISTLPSPEETLLHPSRCAVSDLALSALQRTGYLLDHARLDHASRSCSTWVAVGDVASTSQLPSPHGGHSIPPAPTAAPPPVFTAADLIRSVNKKVRQNYIRRRLLTTYKALERLSQSEFNLDRLELQAVTEAERQSSAAKTTTTHLTVPGTRPPAKPVLSPGSVIRAVKPDNLTNKSFPLTLRDVERDRGKPLSKYERNMMIFNWLHTLDDTAFEGIQ</sequence>
<evidence type="ECO:0000256" key="1">
    <source>
        <dbReference type="SAM" id="MobiDB-lite"/>
    </source>
</evidence>
<reference evidence="2 3" key="1">
    <citation type="submission" date="2023-09" db="EMBL/GenBank/DDBJ databases">
        <title>Genomes of two closely related lineages of the louse Polyplax serrata with different host specificities.</title>
        <authorList>
            <person name="Martinu J."/>
            <person name="Tarabai H."/>
            <person name="Stefka J."/>
            <person name="Hypsa V."/>
        </authorList>
    </citation>
    <scope>NUCLEOTIDE SEQUENCE [LARGE SCALE GENOMIC DNA]</scope>
    <source>
        <strain evidence="2">98ZLc_SE</strain>
    </source>
</reference>
<gene>
    <name evidence="2" type="ORF">RUM44_000677</name>
</gene>
<proteinExistence type="predicted"/>
<feature type="region of interest" description="Disordered" evidence="1">
    <location>
        <begin position="1"/>
        <end position="22"/>
    </location>
</feature>
<dbReference type="Proteomes" id="UP001359485">
    <property type="component" value="Unassembled WGS sequence"/>
</dbReference>
<dbReference type="EMBL" id="JAWJWF010000003">
    <property type="protein sequence ID" value="KAK6635426.1"/>
    <property type="molecule type" value="Genomic_DNA"/>
</dbReference>
<keyword evidence="3" id="KW-1185">Reference proteome</keyword>